<dbReference type="SUPFAM" id="SSF55729">
    <property type="entry name" value="Acyl-CoA N-acyltransferases (Nat)"/>
    <property type="match status" value="1"/>
</dbReference>
<dbReference type="GO" id="GO:0016747">
    <property type="term" value="F:acyltransferase activity, transferring groups other than amino-acyl groups"/>
    <property type="evidence" value="ECO:0007669"/>
    <property type="project" value="InterPro"/>
</dbReference>
<dbReference type="InterPro" id="IPR016181">
    <property type="entry name" value="Acyl_CoA_acyltransferase"/>
</dbReference>
<dbReference type="PANTHER" id="PTHR43610:SF1">
    <property type="entry name" value="N-ACETYLTRANSFERASE DOMAIN-CONTAINING PROTEIN"/>
    <property type="match status" value="1"/>
</dbReference>
<keyword evidence="2" id="KW-0808">Transferase</keyword>
<sequence length="205" mass="24064">MKALDFSKEYILENDNVRLMPLNLEHIEKLLKVSNDPNIWTFFLEKGENRKELLAYFLNAIDNRKIEKEYPFIVYDKTRKAYAGTTRFYDYSKELRVIKLGHTWYGKDFRGTQVNKNCKYLLLEFAFEYLGLERIGFGAHIKNKISIAAMKSIGCKEEGVLRNFIPSLDGKGRANIILFSILRNEWQAFGQFQLSKKLKNKSIEL</sequence>
<evidence type="ECO:0000313" key="2">
    <source>
        <dbReference type="EMBL" id="SEL68011.1"/>
    </source>
</evidence>
<keyword evidence="3" id="KW-1185">Reference proteome</keyword>
<feature type="domain" description="N-acetyltransferase" evidence="1">
    <location>
        <begin position="17"/>
        <end position="156"/>
    </location>
</feature>
<evidence type="ECO:0000313" key="3">
    <source>
        <dbReference type="Proteomes" id="UP000198521"/>
    </source>
</evidence>
<dbReference type="RefSeq" id="WP_091410025.1">
    <property type="nucleotide sequence ID" value="NZ_FOAB01000005.1"/>
</dbReference>
<proteinExistence type="predicted"/>
<dbReference type="PANTHER" id="PTHR43610">
    <property type="entry name" value="BLL6696 PROTEIN"/>
    <property type="match status" value="1"/>
</dbReference>
<dbReference type="EMBL" id="FOAB01000005">
    <property type="protein sequence ID" value="SEL68011.1"/>
    <property type="molecule type" value="Genomic_DNA"/>
</dbReference>
<organism evidence="2 3">
    <name type="scientific">Aquimarina amphilecti</name>
    <dbReference type="NCBI Taxonomy" id="1038014"/>
    <lineage>
        <taxon>Bacteria</taxon>
        <taxon>Pseudomonadati</taxon>
        <taxon>Bacteroidota</taxon>
        <taxon>Flavobacteriia</taxon>
        <taxon>Flavobacteriales</taxon>
        <taxon>Flavobacteriaceae</taxon>
        <taxon>Aquimarina</taxon>
    </lineage>
</organism>
<reference evidence="2 3" key="1">
    <citation type="submission" date="2016-10" db="EMBL/GenBank/DDBJ databases">
        <authorList>
            <person name="de Groot N.N."/>
        </authorList>
    </citation>
    <scope>NUCLEOTIDE SEQUENCE [LARGE SCALE GENOMIC DNA]</scope>
    <source>
        <strain evidence="2 3">DSM 25232</strain>
    </source>
</reference>
<dbReference type="Gene3D" id="3.40.630.30">
    <property type="match status" value="1"/>
</dbReference>
<dbReference type="Proteomes" id="UP000198521">
    <property type="component" value="Unassembled WGS sequence"/>
</dbReference>
<dbReference type="AlphaFoldDB" id="A0A1H7S5T2"/>
<evidence type="ECO:0000259" key="1">
    <source>
        <dbReference type="Pfam" id="PF13302"/>
    </source>
</evidence>
<gene>
    <name evidence="2" type="ORF">SAMN04487910_3017</name>
</gene>
<dbReference type="InterPro" id="IPR000182">
    <property type="entry name" value="GNAT_dom"/>
</dbReference>
<protein>
    <submittedName>
        <fullName evidence="2">Protein N-acetyltransferase, RimJ/RimL family</fullName>
    </submittedName>
</protein>
<name>A0A1H7S5T2_AQUAM</name>
<dbReference type="STRING" id="1038014.SAMN04487910_3017"/>
<dbReference type="OrthoDB" id="9795199at2"/>
<dbReference type="Pfam" id="PF13302">
    <property type="entry name" value="Acetyltransf_3"/>
    <property type="match status" value="1"/>
</dbReference>
<accession>A0A1H7S5T2</accession>